<dbReference type="RefSeq" id="WP_191247708.1">
    <property type="nucleotide sequence ID" value="NZ_BNAU01000007.1"/>
</dbReference>
<evidence type="ECO:0000313" key="1">
    <source>
        <dbReference type="EMBL" id="GHF15847.1"/>
    </source>
</evidence>
<protein>
    <submittedName>
        <fullName evidence="1">Uncharacterized protein</fullName>
    </submittedName>
</protein>
<dbReference type="Proteomes" id="UP000605897">
    <property type="component" value="Unassembled WGS sequence"/>
</dbReference>
<proteinExistence type="predicted"/>
<gene>
    <name evidence="1" type="ORF">GCM10017786_57110</name>
</gene>
<sequence length="199" mass="21946">MTARLPKTRRELPIRQARRARVSRTDVVAALRAYYGTDPDYSLYTAHFGGQALETSILTRPEWLDLNIPLNETTDALTLAPTPSEPTADPVPEAALERLAEVEASGVRLTNEQTYRLLDVDIRDGLIRGTIDVTPFLEYALTLDLLESELLDALAAGKPIQPGSLPLRDRYLPSLTSVVTLRHGSAPVVCSHYARSPDQ</sequence>
<comment type="caution">
    <text evidence="1">The sequence shown here is derived from an EMBL/GenBank/DDBJ whole genome shotgun (WGS) entry which is preliminary data.</text>
</comment>
<organism evidence="1 2">
    <name type="scientific">Amycolatopsis deserti</name>
    <dbReference type="NCBI Taxonomy" id="185696"/>
    <lineage>
        <taxon>Bacteria</taxon>
        <taxon>Bacillati</taxon>
        <taxon>Actinomycetota</taxon>
        <taxon>Actinomycetes</taxon>
        <taxon>Pseudonocardiales</taxon>
        <taxon>Pseudonocardiaceae</taxon>
        <taxon>Amycolatopsis</taxon>
    </lineage>
</organism>
<reference evidence="2" key="1">
    <citation type="journal article" date="2019" name="Int. J. Syst. Evol. Microbiol.">
        <title>The Global Catalogue of Microorganisms (GCM) 10K type strain sequencing project: providing services to taxonomists for standard genome sequencing and annotation.</title>
        <authorList>
            <consortium name="The Broad Institute Genomics Platform"/>
            <consortium name="The Broad Institute Genome Sequencing Center for Infectious Disease"/>
            <person name="Wu L."/>
            <person name="Ma J."/>
        </authorList>
    </citation>
    <scope>NUCLEOTIDE SEQUENCE [LARGE SCALE GENOMIC DNA]</scope>
    <source>
        <strain evidence="2">CGMCC 4.7677</strain>
    </source>
</reference>
<accession>A0ABQ3JBB5</accession>
<name>A0ABQ3JBB5_9PSEU</name>
<dbReference type="EMBL" id="BNAU01000007">
    <property type="protein sequence ID" value="GHF15847.1"/>
    <property type="molecule type" value="Genomic_DNA"/>
</dbReference>
<keyword evidence="2" id="KW-1185">Reference proteome</keyword>
<evidence type="ECO:0000313" key="2">
    <source>
        <dbReference type="Proteomes" id="UP000605897"/>
    </source>
</evidence>